<dbReference type="Gene3D" id="3.30.160.390">
    <property type="entry name" value="Integrase, DNA-binding domain"/>
    <property type="match status" value="1"/>
</dbReference>
<evidence type="ECO:0000313" key="6">
    <source>
        <dbReference type="EMBL" id="GAC09508.1"/>
    </source>
</evidence>
<dbReference type="EMBL" id="BAEM01000022">
    <property type="protein sequence ID" value="GAC09508.1"/>
    <property type="molecule type" value="Genomic_DNA"/>
</dbReference>
<dbReference type="AlphaFoldDB" id="A0AAV3UWC3"/>
<dbReference type="InterPro" id="IPR053876">
    <property type="entry name" value="Phage_int_M"/>
</dbReference>
<evidence type="ECO:0000256" key="2">
    <source>
        <dbReference type="ARBA" id="ARBA00022908"/>
    </source>
</evidence>
<keyword evidence="3" id="KW-0238">DNA-binding</keyword>
<keyword evidence="2" id="KW-0229">DNA integration</keyword>
<evidence type="ECO:0000256" key="3">
    <source>
        <dbReference type="ARBA" id="ARBA00023125"/>
    </source>
</evidence>
<dbReference type="InterPro" id="IPR013762">
    <property type="entry name" value="Integrase-like_cat_sf"/>
</dbReference>
<comment type="similarity">
    <text evidence="1">Belongs to the 'phage' integrase family.</text>
</comment>
<dbReference type="InterPro" id="IPR010998">
    <property type="entry name" value="Integrase_recombinase_N"/>
</dbReference>
<dbReference type="InterPro" id="IPR002104">
    <property type="entry name" value="Integrase_catalytic"/>
</dbReference>
<dbReference type="CDD" id="cd00801">
    <property type="entry name" value="INT_P4_C"/>
    <property type="match status" value="1"/>
</dbReference>
<dbReference type="GO" id="GO:0006310">
    <property type="term" value="P:DNA recombination"/>
    <property type="evidence" value="ECO:0007669"/>
    <property type="project" value="UniProtKB-KW"/>
</dbReference>
<dbReference type="GO" id="GO:0003677">
    <property type="term" value="F:DNA binding"/>
    <property type="evidence" value="ECO:0007669"/>
    <property type="project" value="UniProtKB-KW"/>
</dbReference>
<dbReference type="PANTHER" id="PTHR30629">
    <property type="entry name" value="PROPHAGE INTEGRASE"/>
    <property type="match status" value="1"/>
</dbReference>
<name>A0AAV3UWC3_9ALTE</name>
<dbReference type="PROSITE" id="PS51898">
    <property type="entry name" value="TYR_RECOMBINASE"/>
    <property type="match status" value="1"/>
</dbReference>
<organism evidence="6 7">
    <name type="scientific">Paraglaciecola chathamensis S18K6</name>
    <dbReference type="NCBI Taxonomy" id="1127672"/>
    <lineage>
        <taxon>Bacteria</taxon>
        <taxon>Pseudomonadati</taxon>
        <taxon>Pseudomonadota</taxon>
        <taxon>Gammaproteobacteria</taxon>
        <taxon>Alteromonadales</taxon>
        <taxon>Alteromonadaceae</taxon>
        <taxon>Paraglaciecola</taxon>
    </lineage>
</organism>
<dbReference type="Gene3D" id="1.10.150.130">
    <property type="match status" value="1"/>
</dbReference>
<evidence type="ECO:0000259" key="5">
    <source>
        <dbReference type="PROSITE" id="PS51898"/>
    </source>
</evidence>
<dbReference type="InterPro" id="IPR050808">
    <property type="entry name" value="Phage_Integrase"/>
</dbReference>
<dbReference type="InterPro" id="IPR011010">
    <property type="entry name" value="DNA_brk_join_enz"/>
</dbReference>
<reference evidence="6 7" key="1">
    <citation type="journal article" date="2017" name="Antonie Van Leeuwenhoek">
        <title>Rhizobium rhizosphaerae sp. nov., a novel species isolated from rice rhizosphere.</title>
        <authorList>
            <person name="Zhao J.J."/>
            <person name="Zhang J."/>
            <person name="Zhang R.J."/>
            <person name="Zhang C.W."/>
            <person name="Yin H.Q."/>
            <person name="Zhang X.X."/>
        </authorList>
    </citation>
    <scope>NUCLEOTIDE SEQUENCE [LARGE SCALE GENOMIC DNA]</scope>
    <source>
        <strain evidence="6 7">S18K6</strain>
    </source>
</reference>
<comment type="caution">
    <text evidence="6">The sequence shown here is derived from an EMBL/GenBank/DDBJ whole genome shotgun (WGS) entry which is preliminary data.</text>
</comment>
<proteinExistence type="inferred from homology"/>
<protein>
    <recommendedName>
        <fullName evidence="5">Tyr recombinase domain-containing protein</fullName>
    </recommendedName>
</protein>
<dbReference type="GO" id="GO:0015074">
    <property type="term" value="P:DNA integration"/>
    <property type="evidence" value="ECO:0007669"/>
    <property type="project" value="UniProtKB-KW"/>
</dbReference>
<accession>A0AAV3UWC3</accession>
<dbReference type="RefSeq" id="WP_007986644.1">
    <property type="nucleotide sequence ID" value="NZ_BAEM01000022.1"/>
</dbReference>
<dbReference type="PANTHER" id="PTHR30629:SF2">
    <property type="entry name" value="PROPHAGE INTEGRASE INTS-RELATED"/>
    <property type="match status" value="1"/>
</dbReference>
<dbReference type="Proteomes" id="UP000006320">
    <property type="component" value="Unassembled WGS sequence"/>
</dbReference>
<sequence>MATLKAKLTDSLLKNIDPEIRRISDTEVKGFHLRLGKPKPDGIRSGAYYLYYRIGGREGFERNYKIASLDEKNITPAKARDDAKILQGRIKTGIDVFAEREAREKASAAQKKLADIAELEQAKQDSETVEYLLLEFTERYLKRERKRPESAISIFNNDVIPQIGKVPLSSVTSRLILNDCIDLIVDRGHKPHARKTLALIKQAFQFGVDRGLIEINPIANTSVTSNTGKEIARDRYLNDDELKQLFIDLPKVGITRQVQLVIELLCLTGCRVQELTLAEWSHIDFEKRMWHFPPENTKSRRGEEKPHYVPINDEIIKRLKELSVQFDFLGSKYVFPSVTNRTGLPGTQPIDKRSVARAIKRHIRPDDVDEPKGRFINVAAFTPHDFRRTLQTHLSKMKVDTIVTEKLLNHELAGMMRVYNQHDYMDERREALELWANKIKDLTA</sequence>
<dbReference type="Pfam" id="PF22022">
    <property type="entry name" value="Phage_int_M"/>
    <property type="match status" value="1"/>
</dbReference>
<dbReference type="SUPFAM" id="SSF56349">
    <property type="entry name" value="DNA breaking-rejoining enzymes"/>
    <property type="match status" value="1"/>
</dbReference>
<gene>
    <name evidence="6" type="ORF">GCHA_1554</name>
</gene>
<evidence type="ECO:0000313" key="7">
    <source>
        <dbReference type="Proteomes" id="UP000006320"/>
    </source>
</evidence>
<evidence type="ECO:0000256" key="4">
    <source>
        <dbReference type="ARBA" id="ARBA00023172"/>
    </source>
</evidence>
<dbReference type="InterPro" id="IPR038488">
    <property type="entry name" value="Integrase_DNA-bd_sf"/>
</dbReference>
<evidence type="ECO:0000256" key="1">
    <source>
        <dbReference type="ARBA" id="ARBA00008857"/>
    </source>
</evidence>
<dbReference type="Pfam" id="PF00589">
    <property type="entry name" value="Phage_integrase"/>
    <property type="match status" value="1"/>
</dbReference>
<feature type="domain" description="Tyr recombinase" evidence="5">
    <location>
        <begin position="232"/>
        <end position="433"/>
    </location>
</feature>
<dbReference type="Gene3D" id="1.10.443.10">
    <property type="entry name" value="Intergrase catalytic core"/>
    <property type="match status" value="1"/>
</dbReference>
<keyword evidence="4" id="KW-0233">DNA recombination</keyword>